<keyword evidence="5 7" id="KW-0378">Hydrolase</keyword>
<keyword evidence="9" id="KW-0472">Membrane</keyword>
<gene>
    <name evidence="11" type="ORF">UV54_C0019G0002</name>
</gene>
<comment type="caution">
    <text evidence="11">The sequence shown here is derived from an EMBL/GenBank/DDBJ whole genome shotgun (WGS) entry which is preliminary data.</text>
</comment>
<feature type="compositionally biased region" description="Pro residues" evidence="8">
    <location>
        <begin position="562"/>
        <end position="606"/>
    </location>
</feature>
<evidence type="ECO:0000313" key="12">
    <source>
        <dbReference type="Proteomes" id="UP000034213"/>
    </source>
</evidence>
<evidence type="ECO:0000256" key="2">
    <source>
        <dbReference type="ARBA" id="ARBA00007754"/>
    </source>
</evidence>
<dbReference type="Gene3D" id="3.20.20.80">
    <property type="entry name" value="Glycosidases"/>
    <property type="match status" value="1"/>
</dbReference>
<evidence type="ECO:0000256" key="7">
    <source>
        <dbReference type="PROSITE-ProRule" id="PRU01100"/>
    </source>
</evidence>
<evidence type="ECO:0000256" key="9">
    <source>
        <dbReference type="SAM" id="Phobius"/>
    </source>
</evidence>
<dbReference type="InterPro" id="IPR000805">
    <property type="entry name" value="Glyco_hydro_26"/>
</dbReference>
<reference evidence="11 12" key="1">
    <citation type="journal article" date="2015" name="Nature">
        <title>rRNA introns, odd ribosomes, and small enigmatic genomes across a large radiation of phyla.</title>
        <authorList>
            <person name="Brown C.T."/>
            <person name="Hug L.A."/>
            <person name="Thomas B.C."/>
            <person name="Sharon I."/>
            <person name="Castelle C.J."/>
            <person name="Singh A."/>
            <person name="Wilkins M.J."/>
            <person name="Williams K.H."/>
            <person name="Banfield J.F."/>
        </authorList>
    </citation>
    <scope>NUCLEOTIDE SEQUENCE [LARGE SCALE GENOMIC DNA]</scope>
</reference>
<dbReference type="SUPFAM" id="SSF51445">
    <property type="entry name" value="(Trans)glycosidases"/>
    <property type="match status" value="1"/>
</dbReference>
<keyword evidence="9" id="KW-0812">Transmembrane</keyword>
<dbReference type="GO" id="GO:0005576">
    <property type="term" value="C:extracellular region"/>
    <property type="evidence" value="ECO:0007669"/>
    <property type="project" value="UniProtKB-SubCell"/>
</dbReference>
<keyword evidence="9" id="KW-1133">Transmembrane helix</keyword>
<dbReference type="GO" id="GO:0016985">
    <property type="term" value="F:mannan endo-1,4-beta-mannosidase activity"/>
    <property type="evidence" value="ECO:0007669"/>
    <property type="project" value="InterPro"/>
</dbReference>
<feature type="domain" description="GH26" evidence="10">
    <location>
        <begin position="79"/>
        <end position="407"/>
    </location>
</feature>
<name>A0A0G1C361_9BACT</name>
<keyword evidence="4" id="KW-0732">Signal</keyword>
<evidence type="ECO:0000256" key="4">
    <source>
        <dbReference type="ARBA" id="ARBA00022729"/>
    </source>
</evidence>
<dbReference type="PANTHER" id="PTHR40079:SF4">
    <property type="entry name" value="GH26 DOMAIN-CONTAINING PROTEIN-RELATED"/>
    <property type="match status" value="1"/>
</dbReference>
<comment type="subcellular location">
    <subcellularLocation>
        <location evidence="1">Secreted</location>
    </subcellularLocation>
</comment>
<dbReference type="Pfam" id="PF02156">
    <property type="entry name" value="Glyco_hydro_26"/>
    <property type="match status" value="1"/>
</dbReference>
<dbReference type="NCBIfam" id="NF033679">
    <property type="entry name" value="DNRLRE_dom"/>
    <property type="match status" value="1"/>
</dbReference>
<dbReference type="PROSITE" id="PS51764">
    <property type="entry name" value="GH26"/>
    <property type="match status" value="1"/>
</dbReference>
<evidence type="ECO:0000256" key="1">
    <source>
        <dbReference type="ARBA" id="ARBA00004613"/>
    </source>
</evidence>
<dbReference type="EMBL" id="LCEW01000019">
    <property type="protein sequence ID" value="KKS80012.1"/>
    <property type="molecule type" value="Genomic_DNA"/>
</dbReference>
<evidence type="ECO:0000256" key="5">
    <source>
        <dbReference type="ARBA" id="ARBA00022801"/>
    </source>
</evidence>
<organism evidence="11 12">
    <name type="scientific">Candidatus Beckwithbacteria bacterium GW2011_GWA2_43_10</name>
    <dbReference type="NCBI Taxonomy" id="1618369"/>
    <lineage>
        <taxon>Bacteria</taxon>
        <taxon>Candidatus Beckwithiibacteriota</taxon>
    </lineage>
</organism>
<evidence type="ECO:0000313" key="11">
    <source>
        <dbReference type="EMBL" id="KKS80012.1"/>
    </source>
</evidence>
<protein>
    <recommendedName>
        <fullName evidence="10">GH26 domain-containing protein</fullName>
    </recommendedName>
</protein>
<sequence>MPKIISFGNINPKDLRENPVKALWEWFRSLDRFTRIALFTLVLFTVFAAYIANTLLETRQRAEEPTGEPIIRKGVDIIAPPNWVQDRPTPLVMGMSVRKGVGHDENAMIQAIDDLKNKPLQPGTDPQDQGGIGSYPATFSIWTSPGANGLRTFPHADLLKKLDDNNITPVIFMETDSSDKFTNTQISNGALDDFFTAWAQDAKAYNKTVILRYDHEMNGNWFPWSKLPGNNAENYVAMWKHVYNVIYNGEGWTDWTEGQPAKGATNVKFFWCANDVAVSSFYPGNDFVDYVGFDKYEWGTGNASMDSMYGPAIRKLRQIVNGDPNKPSDIPILIGETGISEQNTGRVNWISNGYHDIYRDFPDVEAILYFNLNMRPGQPNWTLTASPYPAASAYAALAANPKFQGRFSTNPVRSPITPPEPPPPTSTPGSPTPTPSPTVSPLSPIGFHDTSTCTMSTGWTCDPDNFEQALQVHFYADGQAGGGGRFIGATTANATRASAVGDLCGGNPNHGWRFTTPQSLKDGREHAINAYAINIDSSGVPSGVNPALSGTGKKITCVGSAPPTPTPTARPTATPTPTPTNAPTPTPTRIPTPTPTPTPTPAPPPTFTTLDITPIADSYVRSTRPNKNYATSNTMWIDSKPKRIAYLKFDLSPVAGKTITRGILKLKIANIRDAQSTGTFSVKSVLDSSWNERVINFKNKPGLSETALATFSSPQKQQDIELDITTWVNENKGSVASLAIDTTSPDGSVIRSRDDITPAQRPRLTIEYKESTLLDKFLQFFRRR</sequence>
<dbReference type="PANTHER" id="PTHR40079">
    <property type="entry name" value="MANNAN ENDO-1,4-BETA-MANNOSIDASE E-RELATED"/>
    <property type="match status" value="1"/>
</dbReference>
<dbReference type="PRINTS" id="PR01217">
    <property type="entry name" value="PRICHEXTENSN"/>
</dbReference>
<feature type="compositionally biased region" description="Pro residues" evidence="8">
    <location>
        <begin position="416"/>
        <end position="438"/>
    </location>
</feature>
<feature type="region of interest" description="Disordered" evidence="8">
    <location>
        <begin position="559"/>
        <end position="610"/>
    </location>
</feature>
<feature type="transmembrane region" description="Helical" evidence="9">
    <location>
        <begin position="36"/>
        <end position="56"/>
    </location>
</feature>
<comment type="similarity">
    <text evidence="2 7">Belongs to the glycosyl hydrolase 26 family.</text>
</comment>
<dbReference type="InterPro" id="IPR017853">
    <property type="entry name" value="GH"/>
</dbReference>
<evidence type="ECO:0000256" key="6">
    <source>
        <dbReference type="ARBA" id="ARBA00023295"/>
    </source>
</evidence>
<dbReference type="STRING" id="1618369.UV54_C0019G0002"/>
<proteinExistence type="inferred from homology"/>
<evidence type="ECO:0000256" key="8">
    <source>
        <dbReference type="SAM" id="MobiDB-lite"/>
    </source>
</evidence>
<feature type="active site" description="Nucleophile" evidence="7">
    <location>
        <position position="336"/>
    </location>
</feature>
<dbReference type="Pfam" id="PF24517">
    <property type="entry name" value="CBM96"/>
    <property type="match status" value="1"/>
</dbReference>
<feature type="active site" description="Proton donor" evidence="7">
    <location>
        <position position="216"/>
    </location>
</feature>
<keyword evidence="3" id="KW-0964">Secreted</keyword>
<dbReference type="GO" id="GO:0006080">
    <property type="term" value="P:substituted mannan metabolic process"/>
    <property type="evidence" value="ECO:0007669"/>
    <property type="project" value="InterPro"/>
</dbReference>
<keyword evidence="6 7" id="KW-0326">Glycosidase</keyword>
<dbReference type="Proteomes" id="UP000034213">
    <property type="component" value="Unassembled WGS sequence"/>
</dbReference>
<evidence type="ECO:0000259" key="10">
    <source>
        <dbReference type="PROSITE" id="PS51764"/>
    </source>
</evidence>
<dbReference type="InterPro" id="IPR022790">
    <property type="entry name" value="GH26_dom"/>
</dbReference>
<evidence type="ECO:0000256" key="3">
    <source>
        <dbReference type="ARBA" id="ARBA00022525"/>
    </source>
</evidence>
<accession>A0A0G1C361</accession>
<dbReference type="InterPro" id="IPR055372">
    <property type="entry name" value="CBM96"/>
</dbReference>
<feature type="region of interest" description="Disordered" evidence="8">
    <location>
        <begin position="406"/>
        <end position="447"/>
    </location>
</feature>
<dbReference type="AlphaFoldDB" id="A0A0G1C361"/>